<dbReference type="EMBL" id="QKWF01000059">
    <property type="protein sequence ID" value="PZM17997.1"/>
    <property type="molecule type" value="Genomic_DNA"/>
</dbReference>
<evidence type="ECO:0000313" key="5">
    <source>
        <dbReference type="Proteomes" id="UP000248662"/>
    </source>
</evidence>
<dbReference type="Proteomes" id="UP000248662">
    <property type="component" value="Unassembled WGS sequence"/>
</dbReference>
<evidence type="ECO:0000313" key="1">
    <source>
        <dbReference type="EMBL" id="OTM87323.1"/>
    </source>
</evidence>
<proteinExistence type="predicted"/>
<evidence type="ECO:0008006" key="7">
    <source>
        <dbReference type="Google" id="ProtNLM"/>
    </source>
</evidence>
<dbReference type="Gene3D" id="1.20.120.330">
    <property type="entry name" value="Nucleotidyltransferases domain 2"/>
    <property type="match status" value="1"/>
</dbReference>
<gene>
    <name evidence="1" type="ORF">B9X95_09995</name>
    <name evidence="2" type="ORF">DOL94_06470</name>
    <name evidence="3" type="ORF">IMO23_05840</name>
</gene>
<reference evidence="4" key="2">
    <citation type="submission" date="2017-05" db="EMBL/GenBank/DDBJ databases">
        <authorList>
            <person name="Kreiswirth B."/>
            <person name="Manca C."/>
            <person name="Chen L."/>
            <person name="Evans S."/>
            <person name="Fowler V."/>
            <person name="Patel R."/>
            <person name="Chambers H."/>
            <person name="Bonomo R."/>
            <person name="Paul V."/>
            <person name="Sankar J."/>
            <person name="Gaind R."/>
            <person name="Ray P."/>
            <person name="Gautam V."/>
            <person name="Biswal M."/>
            <person name="Datta S."/>
            <person name="Walia K."/>
            <person name="Adams M."/>
            <person name="Nelson K."/>
            <person name="Sutton G."/>
            <person name="Fouts D."/>
            <person name="Hujer K."/>
            <person name="Hujer A."/>
        </authorList>
    </citation>
    <scope>NUCLEOTIDE SEQUENCE [LARGE SCALE GENOMIC DNA]</scope>
    <source>
        <strain evidence="4">PR350</strain>
    </source>
</reference>
<organism evidence="1 4">
    <name type="scientific">Acinetobacter baumannii</name>
    <dbReference type="NCBI Taxonomy" id="470"/>
    <lineage>
        <taxon>Bacteria</taxon>
        <taxon>Pseudomonadati</taxon>
        <taxon>Pseudomonadota</taxon>
        <taxon>Gammaproteobacteria</taxon>
        <taxon>Moraxellales</taxon>
        <taxon>Moraxellaceae</taxon>
        <taxon>Acinetobacter</taxon>
        <taxon>Acinetobacter calcoaceticus/baumannii complex</taxon>
    </lineage>
</organism>
<protein>
    <recommendedName>
        <fullName evidence="7">HEPN domain-containing protein</fullName>
    </recommendedName>
</protein>
<dbReference type="EMBL" id="CP062919">
    <property type="protein sequence ID" value="QPF14434.1"/>
    <property type="molecule type" value="Genomic_DNA"/>
</dbReference>
<reference evidence="2 5" key="3">
    <citation type="submission" date="2018-06" db="EMBL/GenBank/DDBJ databases">
        <title>Carbapenemase-producing Acinetobacter spp. from environmental sources in an hospital from French Polynesia.</title>
        <authorList>
            <person name="Bonnin R.A."/>
            <person name="Levy M."/>
            <person name="Cuzon G."/>
            <person name="Dortet L."/>
            <person name="Naas T."/>
        </authorList>
    </citation>
    <scope>NUCLEOTIDE SEQUENCE [LARGE SCALE GENOMIC DNA]</scope>
    <source>
        <strain evidence="2 5">R10</strain>
    </source>
</reference>
<dbReference type="Proteomes" id="UP000194699">
    <property type="component" value="Unassembled WGS sequence"/>
</dbReference>
<dbReference type="AlphaFoldDB" id="A0A241ZE11"/>
<reference evidence="3 6" key="4">
    <citation type="submission" date="2020-09" db="EMBL/GenBank/DDBJ databases">
        <title>Resistance determinants and their genetic context in bacteria from a longitudinal study of pigs reared under conventional and antibiotic-free husbandry practices.</title>
        <authorList>
            <person name="Poulin-Laprade D."/>
            <person name="Brouard J.-S."/>
            <person name="Gagnon N."/>
            <person name="Turcotte A."/>
            <person name="Langlois A."/>
            <person name="Matte J.J."/>
            <person name="Carrillo C.D."/>
            <person name="Zaheer R."/>
            <person name="McAllister T."/>
            <person name="Topp E."/>
            <person name="Talbot G."/>
        </authorList>
    </citation>
    <scope>NUCLEOTIDE SEQUENCE [LARGE SCALE GENOMIC DNA]</scope>
    <source>
        <strain evidence="3 6">Res13-Abat-PEA21-P4-01-A</strain>
    </source>
</reference>
<evidence type="ECO:0000313" key="2">
    <source>
        <dbReference type="EMBL" id="PZM17997.1"/>
    </source>
</evidence>
<dbReference type="RefSeq" id="WP_000923744.1">
    <property type="nucleotide sequence ID" value="NZ_BHGH01000007.1"/>
</dbReference>
<sequence length="127" mass="14712">MLLERMEALEFLEFSKKLDTSNEADARSCISRAYYCAYHEVKNFVEEDLNIDIDKVKGGSHERVSKTLLSEKTQRLKGLGYKMLTFHSRRVMADYHLADECHQSDADEAITECEKILKILDECKSKN</sequence>
<evidence type="ECO:0000313" key="6">
    <source>
        <dbReference type="Proteomes" id="UP000594659"/>
    </source>
</evidence>
<evidence type="ECO:0000313" key="3">
    <source>
        <dbReference type="EMBL" id="QPF14434.1"/>
    </source>
</evidence>
<reference evidence="1" key="1">
    <citation type="submission" date="2017-05" db="EMBL/GenBank/DDBJ databases">
        <authorList>
            <person name="Song R."/>
            <person name="Chenine A.L."/>
            <person name="Ruprecht R.M."/>
        </authorList>
    </citation>
    <scope>NUCLEOTIDE SEQUENCE [LARGE SCALE GENOMIC DNA]</scope>
    <source>
        <strain evidence="1">PR350</strain>
    </source>
</reference>
<evidence type="ECO:0000313" key="4">
    <source>
        <dbReference type="Proteomes" id="UP000194699"/>
    </source>
</evidence>
<dbReference type="Proteomes" id="UP000594659">
    <property type="component" value="Chromosome"/>
</dbReference>
<name>A0A241ZE11_ACIBA</name>
<dbReference type="EMBL" id="NGEL01000110">
    <property type="protein sequence ID" value="OTM87323.1"/>
    <property type="molecule type" value="Genomic_DNA"/>
</dbReference>
<accession>A0A241ZE11</accession>